<keyword evidence="6 10" id="KW-0210">Decarboxylase</keyword>
<evidence type="ECO:0000256" key="6">
    <source>
        <dbReference type="ARBA" id="ARBA00022793"/>
    </source>
</evidence>
<keyword evidence="9 10" id="KW-0456">Lyase</keyword>
<comment type="catalytic activity">
    <reaction evidence="1 10">
        <text>1-(2-carboxyphenylamino)-1-deoxy-D-ribulose 5-phosphate + H(+) = (1S,2R)-1-C-(indol-3-yl)glycerol 3-phosphate + CO2 + H2O</text>
        <dbReference type="Rhea" id="RHEA:23476"/>
        <dbReference type="ChEBI" id="CHEBI:15377"/>
        <dbReference type="ChEBI" id="CHEBI:15378"/>
        <dbReference type="ChEBI" id="CHEBI:16526"/>
        <dbReference type="ChEBI" id="CHEBI:58613"/>
        <dbReference type="ChEBI" id="CHEBI:58866"/>
        <dbReference type="EC" id="4.1.1.48"/>
    </reaction>
</comment>
<evidence type="ECO:0000256" key="7">
    <source>
        <dbReference type="ARBA" id="ARBA00022822"/>
    </source>
</evidence>
<feature type="domain" description="Indole-3-glycerol phosphate synthase" evidence="11">
    <location>
        <begin position="6"/>
        <end position="260"/>
    </location>
</feature>
<dbReference type="Proteomes" id="UP000184085">
    <property type="component" value="Unassembled WGS sequence"/>
</dbReference>
<dbReference type="SUPFAM" id="SSF51366">
    <property type="entry name" value="Ribulose-phoshate binding barrel"/>
    <property type="match status" value="1"/>
</dbReference>
<dbReference type="PROSITE" id="PS00614">
    <property type="entry name" value="IGPS"/>
    <property type="match status" value="1"/>
</dbReference>
<dbReference type="NCBIfam" id="NF001370">
    <property type="entry name" value="PRK00278.1-2"/>
    <property type="match status" value="1"/>
</dbReference>
<keyword evidence="13" id="KW-1185">Reference proteome</keyword>
<evidence type="ECO:0000256" key="10">
    <source>
        <dbReference type="HAMAP-Rule" id="MF_00134"/>
    </source>
</evidence>
<dbReference type="InterPro" id="IPR013785">
    <property type="entry name" value="Aldolase_TIM"/>
</dbReference>
<name>A0A1M4N0T7_9RHOB</name>
<dbReference type="UniPathway" id="UPA00035">
    <property type="reaction ID" value="UER00043"/>
</dbReference>
<evidence type="ECO:0000259" key="11">
    <source>
        <dbReference type="Pfam" id="PF00218"/>
    </source>
</evidence>
<organism evidence="12 13">
    <name type="scientific">Donghicola eburneus</name>
    <dbReference type="NCBI Taxonomy" id="393278"/>
    <lineage>
        <taxon>Bacteria</taxon>
        <taxon>Pseudomonadati</taxon>
        <taxon>Pseudomonadota</taxon>
        <taxon>Alphaproteobacteria</taxon>
        <taxon>Rhodobacterales</taxon>
        <taxon>Roseobacteraceae</taxon>
        <taxon>Donghicola</taxon>
    </lineage>
</organism>
<evidence type="ECO:0000256" key="3">
    <source>
        <dbReference type="ARBA" id="ARBA00012362"/>
    </source>
</evidence>
<dbReference type="CDD" id="cd00331">
    <property type="entry name" value="IGPS"/>
    <property type="match status" value="1"/>
</dbReference>
<evidence type="ECO:0000256" key="2">
    <source>
        <dbReference type="ARBA" id="ARBA00004696"/>
    </source>
</evidence>
<evidence type="ECO:0000256" key="8">
    <source>
        <dbReference type="ARBA" id="ARBA00023141"/>
    </source>
</evidence>
<evidence type="ECO:0000313" key="12">
    <source>
        <dbReference type="EMBL" id="SCM68421.1"/>
    </source>
</evidence>
<comment type="similarity">
    <text evidence="10">Belongs to the TrpC family.</text>
</comment>
<dbReference type="AlphaFoldDB" id="A0A1M4N0T7"/>
<dbReference type="PANTHER" id="PTHR22854:SF2">
    <property type="entry name" value="INDOLE-3-GLYCEROL-PHOSPHATE SYNTHASE"/>
    <property type="match status" value="1"/>
</dbReference>
<dbReference type="GO" id="GO:0000162">
    <property type="term" value="P:L-tryptophan biosynthetic process"/>
    <property type="evidence" value="ECO:0007669"/>
    <property type="project" value="UniProtKB-UniRule"/>
</dbReference>
<reference evidence="13" key="1">
    <citation type="submission" date="2016-09" db="EMBL/GenBank/DDBJ databases">
        <authorList>
            <person name="Wibberg D."/>
        </authorList>
    </citation>
    <scope>NUCLEOTIDE SEQUENCE [LARGE SCALE GENOMIC DNA]</scope>
</reference>
<dbReference type="FunFam" id="3.20.20.70:FF:000024">
    <property type="entry name" value="Indole-3-glycerol phosphate synthase"/>
    <property type="match status" value="1"/>
</dbReference>
<keyword evidence="8 10" id="KW-0057">Aromatic amino acid biosynthesis</keyword>
<evidence type="ECO:0000256" key="5">
    <source>
        <dbReference type="ARBA" id="ARBA00022605"/>
    </source>
</evidence>
<comment type="pathway">
    <text evidence="2 10">Amino-acid biosynthesis; L-tryptophan biosynthesis; L-tryptophan from chorismate: step 4/5.</text>
</comment>
<dbReference type="InterPro" id="IPR011060">
    <property type="entry name" value="RibuloseP-bd_barrel"/>
</dbReference>
<dbReference type="InterPro" id="IPR045186">
    <property type="entry name" value="Indole-3-glycerol_P_synth"/>
</dbReference>
<keyword evidence="7 10" id="KW-0822">Tryptophan biosynthesis</keyword>
<gene>
    <name evidence="10 12" type="primary">trpC</name>
    <name evidence="12" type="ORF">KARMA_2640</name>
</gene>
<accession>A0A1M4N0T7</accession>
<dbReference type="PANTHER" id="PTHR22854">
    <property type="entry name" value="TRYPTOPHAN BIOSYNTHESIS PROTEIN"/>
    <property type="match status" value="1"/>
</dbReference>
<dbReference type="EMBL" id="FMJB01000055">
    <property type="protein sequence ID" value="SCM68421.1"/>
    <property type="molecule type" value="Genomic_DNA"/>
</dbReference>
<dbReference type="NCBIfam" id="NF001373">
    <property type="entry name" value="PRK00278.1-6"/>
    <property type="match status" value="1"/>
</dbReference>
<protein>
    <recommendedName>
        <fullName evidence="4 10">Indole-3-glycerol phosphate synthase</fullName>
        <shortName evidence="10">IGPS</shortName>
        <ecNumber evidence="3 10">4.1.1.48</ecNumber>
    </recommendedName>
</protein>
<evidence type="ECO:0000256" key="1">
    <source>
        <dbReference type="ARBA" id="ARBA00001633"/>
    </source>
</evidence>
<dbReference type="Gene3D" id="3.20.20.70">
    <property type="entry name" value="Aldolase class I"/>
    <property type="match status" value="1"/>
</dbReference>
<dbReference type="GO" id="GO:0004425">
    <property type="term" value="F:indole-3-glycerol-phosphate synthase activity"/>
    <property type="evidence" value="ECO:0007669"/>
    <property type="project" value="UniProtKB-UniRule"/>
</dbReference>
<dbReference type="EC" id="4.1.1.48" evidence="3 10"/>
<dbReference type="Pfam" id="PF00218">
    <property type="entry name" value="IGPS"/>
    <property type="match status" value="1"/>
</dbReference>
<evidence type="ECO:0000313" key="13">
    <source>
        <dbReference type="Proteomes" id="UP000184085"/>
    </source>
</evidence>
<evidence type="ECO:0000256" key="9">
    <source>
        <dbReference type="ARBA" id="ARBA00023239"/>
    </source>
</evidence>
<dbReference type="GO" id="GO:0004640">
    <property type="term" value="F:phosphoribosylanthranilate isomerase activity"/>
    <property type="evidence" value="ECO:0007669"/>
    <property type="project" value="TreeGrafter"/>
</dbReference>
<sequence>MSTTILDKIKAYKLEEVAADKAERPMAEVEAAARDAGPVRPFAESLMKASREGYGLIAEVKKASPSKGLIREDFDPAALAQAYEAGGATCLSVLTDTPSFQGAKDFLVQAREATNLPALRKDFMYDPYQVAEARALGADCILIIMASVEDSLAQELEDAAFGWGMSVLIEVHDQEELERAAKLKSPLMGINNRNLKTFETTLDTTKTLAKLVPEDRLIVSESGLFTPADLADIARYGARTFLIGESLMRQDDVEKATRDLLANPLTSGAL</sequence>
<keyword evidence="5 10" id="KW-0028">Amino-acid biosynthesis</keyword>
<evidence type="ECO:0000256" key="4">
    <source>
        <dbReference type="ARBA" id="ARBA00018080"/>
    </source>
</evidence>
<dbReference type="NCBIfam" id="NF001377">
    <property type="entry name" value="PRK00278.2-4"/>
    <property type="match status" value="1"/>
</dbReference>
<dbReference type="HAMAP" id="MF_00134_B">
    <property type="entry name" value="IGPS_B"/>
    <property type="match status" value="1"/>
</dbReference>
<proteinExistence type="inferred from homology"/>
<dbReference type="RefSeq" id="WP_072707042.1">
    <property type="nucleotide sequence ID" value="NZ_FMJB01000055.1"/>
</dbReference>
<dbReference type="InterPro" id="IPR001468">
    <property type="entry name" value="Indole-3-GlycerolPSynthase_CS"/>
</dbReference>
<dbReference type="InterPro" id="IPR013798">
    <property type="entry name" value="Indole-3-glycerol_P_synth_dom"/>
</dbReference>